<dbReference type="PROSITE" id="PS00862">
    <property type="entry name" value="OX2_COVAL_FAD"/>
    <property type="match status" value="1"/>
</dbReference>
<dbReference type="Pfam" id="PF01565">
    <property type="entry name" value="FAD_binding_4"/>
    <property type="match status" value="1"/>
</dbReference>
<evidence type="ECO:0000256" key="5">
    <source>
        <dbReference type="ARBA" id="ARBA00023002"/>
    </source>
</evidence>
<dbReference type="InterPro" id="IPR016164">
    <property type="entry name" value="FAD-linked_Oxase-like_C"/>
</dbReference>
<dbReference type="EMBL" id="MFKF01000275">
    <property type="protein sequence ID" value="OGG47070.1"/>
    <property type="molecule type" value="Genomic_DNA"/>
</dbReference>
<dbReference type="InterPro" id="IPR050416">
    <property type="entry name" value="FAD-linked_Oxidoreductase"/>
</dbReference>
<dbReference type="InterPro" id="IPR016169">
    <property type="entry name" value="FAD-bd_PCMH_sub2"/>
</dbReference>
<dbReference type="InterPro" id="IPR012951">
    <property type="entry name" value="BBE"/>
</dbReference>
<dbReference type="Gene3D" id="3.40.462.20">
    <property type="match status" value="1"/>
</dbReference>
<dbReference type="SUPFAM" id="SSF56176">
    <property type="entry name" value="FAD-binding/transporter-associated domain-like"/>
    <property type="match status" value="1"/>
</dbReference>
<proteinExistence type="inferred from homology"/>
<dbReference type="InterPro" id="IPR006093">
    <property type="entry name" value="Oxy_OxRdtase_FAD_BS"/>
</dbReference>
<evidence type="ECO:0000256" key="1">
    <source>
        <dbReference type="ARBA" id="ARBA00001974"/>
    </source>
</evidence>
<dbReference type="SUPFAM" id="SSF55103">
    <property type="entry name" value="FAD-linked oxidases, C-terminal domain"/>
    <property type="match status" value="1"/>
</dbReference>
<keyword evidence="4" id="KW-0274">FAD</keyword>
<dbReference type="Gene3D" id="3.30.465.10">
    <property type="match status" value="1"/>
</dbReference>
<dbReference type="Pfam" id="PF08031">
    <property type="entry name" value="BBE"/>
    <property type="match status" value="1"/>
</dbReference>
<dbReference type="PROSITE" id="PS51387">
    <property type="entry name" value="FAD_PCMH"/>
    <property type="match status" value="1"/>
</dbReference>
<evidence type="ECO:0000256" key="3">
    <source>
        <dbReference type="ARBA" id="ARBA00022630"/>
    </source>
</evidence>
<comment type="caution">
    <text evidence="7">The sequence shown here is derived from an EMBL/GenBank/DDBJ whole genome shotgun (WGS) entry which is preliminary data.</text>
</comment>
<evidence type="ECO:0000259" key="6">
    <source>
        <dbReference type="PROSITE" id="PS51387"/>
    </source>
</evidence>
<dbReference type="Gene3D" id="3.30.43.10">
    <property type="entry name" value="Uridine Diphospho-n-acetylenolpyruvylglucosamine Reductase, domain 2"/>
    <property type="match status" value="1"/>
</dbReference>
<dbReference type="InterPro" id="IPR016166">
    <property type="entry name" value="FAD-bd_PCMH"/>
</dbReference>
<keyword evidence="3" id="KW-0285">Flavoprotein</keyword>
<sequence length="464" mass="50862">MADLRVTTLTGQATVLPEAVVGEFRKSQRGQVIAPGDEGYEEARQVWNANIERRPGLVCRPAGVADVIDTVHFARDHHLLVSVRGGGHSFSGICVCNGGLVIDLSLMKGIRVDPIRRTARAEGGVRWGEFDRETQAFGLATTGGTVADTGIAGLTLGGGLGWLGYKHGLTSDNLVSADIVTADGKARIASDDEHPDLFWGLRGGGGNFGVVTSFEYRVHPVGSVLAGPVFYPFDRAKEVLRFYRDFSEKTHEELSTYAALLTSPDGAKIVAIAVCYDGPAEQGERLIAPVRRFGPPVADQIRPMAYTELQSMFDPAFPPRNQYYQKDHFFREISDDAIDIVVDHFARVPSPLSALFFQQSGGAMRRGNTAYAHRDAISNLILIAEWLDPAESERNVGWTRQVWQALKPYGTGGTYVNHVGTEEEDGTDQVRAAYGANYRRLAELKQKYDPANLFRHNQNIKPTV</sequence>
<accession>A0A1F6CDL4</accession>
<evidence type="ECO:0000256" key="2">
    <source>
        <dbReference type="ARBA" id="ARBA00005466"/>
    </source>
</evidence>
<dbReference type="InterPro" id="IPR006094">
    <property type="entry name" value="Oxid_FAD_bind_N"/>
</dbReference>
<dbReference type="GO" id="GO:0071949">
    <property type="term" value="F:FAD binding"/>
    <property type="evidence" value="ECO:0007669"/>
    <property type="project" value="InterPro"/>
</dbReference>
<evidence type="ECO:0000256" key="4">
    <source>
        <dbReference type="ARBA" id="ARBA00022827"/>
    </source>
</evidence>
<feature type="domain" description="FAD-binding PCMH-type" evidence="6">
    <location>
        <begin position="50"/>
        <end position="221"/>
    </location>
</feature>
<organism evidence="7 8">
    <name type="scientific">Handelsmanbacteria sp. (strain RIFCSPLOWO2_12_FULL_64_10)</name>
    <dbReference type="NCBI Taxonomy" id="1817868"/>
    <lineage>
        <taxon>Bacteria</taxon>
        <taxon>Candidatus Handelsmaniibacteriota</taxon>
    </lineage>
</organism>
<gene>
    <name evidence="7" type="ORF">A3F84_13930</name>
</gene>
<reference evidence="7 8" key="1">
    <citation type="journal article" date="2016" name="Nat. Commun.">
        <title>Thousands of microbial genomes shed light on interconnected biogeochemical processes in an aquifer system.</title>
        <authorList>
            <person name="Anantharaman K."/>
            <person name="Brown C.T."/>
            <person name="Hug L.A."/>
            <person name="Sharon I."/>
            <person name="Castelle C.J."/>
            <person name="Probst A.J."/>
            <person name="Thomas B.C."/>
            <person name="Singh A."/>
            <person name="Wilkins M.J."/>
            <person name="Karaoz U."/>
            <person name="Brodie E.L."/>
            <person name="Williams K.H."/>
            <person name="Hubbard S.S."/>
            <person name="Banfield J.F."/>
        </authorList>
    </citation>
    <scope>NUCLEOTIDE SEQUENCE [LARGE SCALE GENOMIC DNA]</scope>
    <source>
        <strain evidence="8">RIFCSPLOWO2_12_FULL_64_10</strain>
    </source>
</reference>
<dbReference type="PANTHER" id="PTHR42973:SF39">
    <property type="entry name" value="FAD-BINDING PCMH-TYPE DOMAIN-CONTAINING PROTEIN"/>
    <property type="match status" value="1"/>
</dbReference>
<dbReference type="InterPro" id="IPR016167">
    <property type="entry name" value="FAD-bd_PCMH_sub1"/>
</dbReference>
<comment type="similarity">
    <text evidence="2">Belongs to the oxygen-dependent FAD-linked oxidoreductase family.</text>
</comment>
<dbReference type="PANTHER" id="PTHR42973">
    <property type="entry name" value="BINDING OXIDOREDUCTASE, PUTATIVE (AFU_ORTHOLOGUE AFUA_1G17690)-RELATED"/>
    <property type="match status" value="1"/>
</dbReference>
<evidence type="ECO:0000313" key="7">
    <source>
        <dbReference type="EMBL" id="OGG47070.1"/>
    </source>
</evidence>
<name>A0A1F6CDL4_HANXR</name>
<protein>
    <recommendedName>
        <fullName evidence="6">FAD-binding PCMH-type domain-containing protein</fullName>
    </recommendedName>
</protein>
<comment type="cofactor">
    <cofactor evidence="1">
        <name>FAD</name>
        <dbReference type="ChEBI" id="CHEBI:57692"/>
    </cofactor>
</comment>
<dbReference type="GO" id="GO:0016491">
    <property type="term" value="F:oxidoreductase activity"/>
    <property type="evidence" value="ECO:0007669"/>
    <property type="project" value="UniProtKB-KW"/>
</dbReference>
<dbReference type="InterPro" id="IPR036318">
    <property type="entry name" value="FAD-bd_PCMH-like_sf"/>
</dbReference>
<evidence type="ECO:0000313" key="8">
    <source>
        <dbReference type="Proteomes" id="UP000178606"/>
    </source>
</evidence>
<dbReference type="AlphaFoldDB" id="A0A1F6CDL4"/>
<dbReference type="Proteomes" id="UP000178606">
    <property type="component" value="Unassembled WGS sequence"/>
</dbReference>
<keyword evidence="5" id="KW-0560">Oxidoreductase</keyword>